<dbReference type="CDD" id="cd06869">
    <property type="entry name" value="PX_UP2_fungi"/>
    <property type="match status" value="1"/>
</dbReference>
<proteinExistence type="predicted"/>
<organism evidence="3 4">
    <name type="scientific">Laetiporus sulphureus 93-53</name>
    <dbReference type="NCBI Taxonomy" id="1314785"/>
    <lineage>
        <taxon>Eukaryota</taxon>
        <taxon>Fungi</taxon>
        <taxon>Dikarya</taxon>
        <taxon>Basidiomycota</taxon>
        <taxon>Agaricomycotina</taxon>
        <taxon>Agaricomycetes</taxon>
        <taxon>Polyporales</taxon>
        <taxon>Laetiporus</taxon>
    </lineage>
</organism>
<feature type="region of interest" description="Disordered" evidence="1">
    <location>
        <begin position="300"/>
        <end position="367"/>
    </location>
</feature>
<name>A0A165DS79_9APHY</name>
<dbReference type="Gene3D" id="3.30.1520.10">
    <property type="entry name" value="Phox-like domain"/>
    <property type="match status" value="1"/>
</dbReference>
<feature type="compositionally biased region" description="Polar residues" evidence="1">
    <location>
        <begin position="991"/>
        <end position="1012"/>
    </location>
</feature>
<feature type="compositionally biased region" description="Polar residues" evidence="1">
    <location>
        <begin position="342"/>
        <end position="367"/>
    </location>
</feature>
<protein>
    <recommendedName>
        <fullName evidence="2">PX domain-containing protein</fullName>
    </recommendedName>
</protein>
<sequence length="1067" mass="120021">MKDTAGPSHTNGAAHGLAHLTLDPPSPPETACATPLASPRHLHAPASEGKSPRRDARTYHGRTHSPISEDPIPDLATLTPLRAHYLKKQLITLQFQRELDALIAAPPNSISPFSYLGHPFTPLPKDAPKLELPFLRYCFRHFVLSFPFLAAAPRDFFPEKLQPFLASMLSRNMTTTSILDEDPDDSEETARHKLVAKFERNAAMLMTSGTKLVEKEEVVRLTQQDLDRLEMIAKRVAAREKRMRDMFEVNVVCVRAVTEKGRVRSRVHEEFIVRTRRSHHPDVYVSRRYGDFKTLADELRKAHPSESVPSPPAKDRTIVNVSATSSSSSSASSPSMPGMYSTERNSSADSFSSQGTMSPTSPTAYSAQAAQTFTGGASRLAREKNRLTLRAYLHTLLAMPVLASSPVLKSFLLANPTRLSREEIEDARKREDADKVREDGRKRFAKEIAARVDGLREAARSVKGELFAKDGLTNIFATIKVTDDIHKLPANYQAVIEWARISLASTVFQHFVAADSASESFASLKRVHGLMPYFMLKTILKISNPIAMIRNVLDLFLAQPFGGKSLLQRMFTGSLQEDVRAIEEDIEGIKENINDPIICEKVRQFVYAPREIQAVYKSDAASENIHILAVVLRSGDEPPLSRVQLQRVMRAHFAYKEYLKYLETLDDSDDDEGPQTEEAWLFEDLSVLARLYSRLREREQLIGLIFEGTTAELLKDIITIFYAPLAQVYRAASIADSLSDLQNFINDLIRTVELTEDLSQQDPAKTVQTFIDLIKRHEPQFYLFVHKVHSKGEGLFTNLMRWIERFLTLMRDGLGDRVSMEFLLPHIGGEREEIVKEIDAVALYHYKLKVAYEDKVRRRFGRTQGMNDADAEDEVAAEMVNGVMKDLSFGELVQGEADDLAAEDTDSDEDESDDSSFESDESYSNGGGEYGQYQREGPFNRKSSSSSASSSVKRSHTIAHVPIPRSPSKLFRSKQKQREEQPQLPLRHSRSFSTVHSNASKLSKLSTHSQEPPKSAPADQRSMSRGRPHSTPQKKKQPPPIQPPELHRLPELLPIFVEMVRPLLRTQ</sequence>
<dbReference type="InterPro" id="IPR001683">
    <property type="entry name" value="PX_dom"/>
</dbReference>
<evidence type="ECO:0000256" key="1">
    <source>
        <dbReference type="SAM" id="MobiDB-lite"/>
    </source>
</evidence>
<dbReference type="EMBL" id="KV427629">
    <property type="protein sequence ID" value="KZT05522.1"/>
    <property type="molecule type" value="Genomic_DNA"/>
</dbReference>
<dbReference type="SMART" id="SM00312">
    <property type="entry name" value="PX"/>
    <property type="match status" value="1"/>
</dbReference>
<accession>A0A165DS79</accession>
<feature type="compositionally biased region" description="Basic residues" evidence="1">
    <location>
        <begin position="1024"/>
        <end position="1037"/>
    </location>
</feature>
<dbReference type="InterPro" id="IPR024554">
    <property type="entry name" value="LEC1-like_C"/>
</dbReference>
<dbReference type="PANTHER" id="PTHR47185:SF1">
    <property type="entry name" value="PX DOMAIN-CONTAINING PROTEIN YPR097W"/>
    <property type="match status" value="1"/>
</dbReference>
<dbReference type="STRING" id="1314785.A0A165DS79"/>
<dbReference type="InParanoid" id="A0A165DS79"/>
<dbReference type="InterPro" id="IPR024555">
    <property type="entry name" value="PX-associated"/>
</dbReference>
<dbReference type="Pfam" id="PF12828">
    <property type="entry name" value="PXB"/>
    <property type="match status" value="1"/>
</dbReference>
<reference evidence="3 4" key="1">
    <citation type="journal article" date="2016" name="Mol. Biol. Evol.">
        <title>Comparative Genomics of Early-Diverging Mushroom-Forming Fungi Provides Insights into the Origins of Lignocellulose Decay Capabilities.</title>
        <authorList>
            <person name="Nagy L.G."/>
            <person name="Riley R."/>
            <person name="Tritt A."/>
            <person name="Adam C."/>
            <person name="Daum C."/>
            <person name="Floudas D."/>
            <person name="Sun H."/>
            <person name="Yadav J.S."/>
            <person name="Pangilinan J."/>
            <person name="Larsson K.H."/>
            <person name="Matsuura K."/>
            <person name="Barry K."/>
            <person name="Labutti K."/>
            <person name="Kuo R."/>
            <person name="Ohm R.A."/>
            <person name="Bhattacharya S.S."/>
            <person name="Shirouzu T."/>
            <person name="Yoshinaga Y."/>
            <person name="Martin F.M."/>
            <person name="Grigoriev I.V."/>
            <person name="Hibbett D.S."/>
        </authorList>
    </citation>
    <scope>NUCLEOTIDE SEQUENCE [LARGE SCALE GENOMIC DNA]</scope>
    <source>
        <strain evidence="3 4">93-53</strain>
    </source>
</reference>
<dbReference type="OrthoDB" id="2117459at2759"/>
<feature type="compositionally biased region" description="Acidic residues" evidence="1">
    <location>
        <begin position="898"/>
        <end position="921"/>
    </location>
</feature>
<feature type="region of interest" description="Disordered" evidence="1">
    <location>
        <begin position="898"/>
        <end position="1052"/>
    </location>
</feature>
<keyword evidence="4" id="KW-1185">Reference proteome</keyword>
<dbReference type="GO" id="GO:0035091">
    <property type="term" value="F:phosphatidylinositol binding"/>
    <property type="evidence" value="ECO:0007669"/>
    <property type="project" value="InterPro"/>
</dbReference>
<evidence type="ECO:0000313" key="3">
    <source>
        <dbReference type="EMBL" id="KZT05522.1"/>
    </source>
</evidence>
<dbReference type="InterPro" id="IPR036871">
    <property type="entry name" value="PX_dom_sf"/>
</dbReference>
<dbReference type="RefSeq" id="XP_040763262.1">
    <property type="nucleotide sequence ID" value="XM_040909099.1"/>
</dbReference>
<evidence type="ECO:0000259" key="2">
    <source>
        <dbReference type="PROSITE" id="PS50195"/>
    </source>
</evidence>
<dbReference type="PROSITE" id="PS50195">
    <property type="entry name" value="PX"/>
    <property type="match status" value="1"/>
</dbReference>
<feature type="domain" description="PX" evidence="2">
    <location>
        <begin position="249"/>
        <end position="419"/>
    </location>
</feature>
<dbReference type="SUPFAM" id="SSF64268">
    <property type="entry name" value="PX domain"/>
    <property type="match status" value="1"/>
</dbReference>
<dbReference type="Proteomes" id="UP000076871">
    <property type="component" value="Unassembled WGS sequence"/>
</dbReference>
<dbReference type="AlphaFoldDB" id="A0A165DS79"/>
<dbReference type="FunCoup" id="A0A165DS79">
    <property type="interactions" value="18"/>
</dbReference>
<evidence type="ECO:0000313" key="4">
    <source>
        <dbReference type="Proteomes" id="UP000076871"/>
    </source>
</evidence>
<feature type="compositionally biased region" description="Low complexity" evidence="1">
    <location>
        <begin position="322"/>
        <end position="335"/>
    </location>
</feature>
<dbReference type="Pfam" id="PF12825">
    <property type="entry name" value="DUF3818"/>
    <property type="match status" value="1"/>
</dbReference>
<gene>
    <name evidence="3" type="ORF">LAESUDRAFT_726785</name>
</gene>
<dbReference type="GeneID" id="63826128"/>
<dbReference type="Pfam" id="PF00787">
    <property type="entry name" value="PX"/>
    <property type="match status" value="1"/>
</dbReference>
<feature type="region of interest" description="Disordered" evidence="1">
    <location>
        <begin position="1"/>
        <end position="73"/>
    </location>
</feature>
<dbReference type="InterPro" id="IPR047168">
    <property type="entry name" value="LEC1-like"/>
</dbReference>
<feature type="compositionally biased region" description="Low complexity" evidence="1">
    <location>
        <begin position="931"/>
        <end position="951"/>
    </location>
</feature>
<dbReference type="PANTHER" id="PTHR47185">
    <property type="entry name" value="PX DOMAIN-CONTAINING PROTEIN YPR097W"/>
    <property type="match status" value="1"/>
</dbReference>